<feature type="signal peptide" evidence="2">
    <location>
        <begin position="1"/>
        <end position="31"/>
    </location>
</feature>
<sequence length="261" mass="29396">MTPALTNKMMKGARKAATAVMVLLLIMTATACMYPDQKSGETRVSYRESVKRIQSAMDDFQKDQGILPIINADETTPRFEKFRIDLDQLQKRGYLDDIPTTAFEKGGSAYFLVQNEETDPTVKVMDLVTVQKVNDVQRAVDLYKSKHDGQLPAGEEIYPGIHTVDPDLAGTNNVELKSVYSGQDMSFIMDAKGVVYADYAFDIMQLIDKEGVKPSKDEDLRDYLIKSSDYVPVKSLPYEWSGDAPVANRRQGREAERTDWK</sequence>
<proteinExistence type="predicted"/>
<reference evidence="3 4" key="1">
    <citation type="submission" date="2021-03" db="EMBL/GenBank/DDBJ databases">
        <title>Antimicrobial resistance genes in bacteria isolated from Japanese honey, and their potential for conferring macrolide and lincosamide resistance in the American foulbrood pathogen Paenibacillus larvae.</title>
        <authorList>
            <person name="Okamoto M."/>
            <person name="Kumagai M."/>
            <person name="Kanamori H."/>
            <person name="Takamatsu D."/>
        </authorList>
    </citation>
    <scope>NUCLEOTIDE SEQUENCE [LARGE SCALE GENOMIC DNA]</scope>
    <source>
        <strain evidence="3 4">J21TS7</strain>
    </source>
</reference>
<organism evidence="3 4">
    <name type="scientific">Paenibacillus cineris</name>
    <dbReference type="NCBI Taxonomy" id="237530"/>
    <lineage>
        <taxon>Bacteria</taxon>
        <taxon>Bacillati</taxon>
        <taxon>Bacillota</taxon>
        <taxon>Bacilli</taxon>
        <taxon>Bacillales</taxon>
        <taxon>Paenibacillaceae</taxon>
        <taxon>Paenibacillus</taxon>
    </lineage>
</organism>
<evidence type="ECO:0008006" key="5">
    <source>
        <dbReference type="Google" id="ProtNLM"/>
    </source>
</evidence>
<evidence type="ECO:0000313" key="3">
    <source>
        <dbReference type="EMBL" id="GIO55286.1"/>
    </source>
</evidence>
<dbReference type="RefSeq" id="WP_244879325.1">
    <property type="nucleotide sequence ID" value="NZ_BORU01000001.1"/>
</dbReference>
<keyword evidence="2" id="KW-0732">Signal</keyword>
<dbReference type="EMBL" id="BORU01000001">
    <property type="protein sequence ID" value="GIO55286.1"/>
    <property type="molecule type" value="Genomic_DNA"/>
</dbReference>
<comment type="caution">
    <text evidence="3">The sequence shown here is derived from an EMBL/GenBank/DDBJ whole genome shotgun (WGS) entry which is preliminary data.</text>
</comment>
<feature type="region of interest" description="Disordered" evidence="1">
    <location>
        <begin position="238"/>
        <end position="261"/>
    </location>
</feature>
<evidence type="ECO:0000313" key="4">
    <source>
        <dbReference type="Proteomes" id="UP000676601"/>
    </source>
</evidence>
<feature type="compositionally biased region" description="Basic and acidic residues" evidence="1">
    <location>
        <begin position="251"/>
        <end position="261"/>
    </location>
</feature>
<gene>
    <name evidence="3" type="ORF">J21TS7_36040</name>
</gene>
<name>A0ABQ4LFH2_9BACL</name>
<evidence type="ECO:0000256" key="2">
    <source>
        <dbReference type="SAM" id="SignalP"/>
    </source>
</evidence>
<accession>A0ABQ4LFH2</accession>
<evidence type="ECO:0000256" key="1">
    <source>
        <dbReference type="SAM" id="MobiDB-lite"/>
    </source>
</evidence>
<keyword evidence="4" id="KW-1185">Reference proteome</keyword>
<dbReference type="Proteomes" id="UP000676601">
    <property type="component" value="Unassembled WGS sequence"/>
</dbReference>
<feature type="chain" id="PRO_5045122232" description="DUF3939 domain-containing protein" evidence="2">
    <location>
        <begin position="32"/>
        <end position="261"/>
    </location>
</feature>
<protein>
    <recommendedName>
        <fullName evidence="5">DUF3939 domain-containing protein</fullName>
    </recommendedName>
</protein>